<keyword evidence="1 6" id="KW-0813">Transport</keyword>
<name>A0A368NQX0_9GAMM</name>
<gene>
    <name evidence="6" type="primary">rnfG</name>
    <name evidence="8" type="ORF">DU002_00825</name>
</gene>
<keyword evidence="9" id="KW-1185">Reference proteome</keyword>
<feature type="modified residue" description="FMN phosphoryl threonine" evidence="6">
    <location>
        <position position="178"/>
    </location>
</feature>
<keyword evidence="6" id="KW-0997">Cell inner membrane</keyword>
<dbReference type="PANTHER" id="PTHR36118">
    <property type="entry name" value="ION-TRANSLOCATING OXIDOREDUCTASE COMPLEX SUBUNIT G"/>
    <property type="match status" value="1"/>
</dbReference>
<comment type="similarity">
    <text evidence="6">Belongs to the RnfG family.</text>
</comment>
<dbReference type="NCBIfam" id="TIGR01947">
    <property type="entry name" value="rnfG"/>
    <property type="match status" value="1"/>
</dbReference>
<dbReference type="EC" id="7.-.-.-" evidence="6"/>
<reference evidence="8 9" key="1">
    <citation type="submission" date="2018-07" db="EMBL/GenBank/DDBJ databases">
        <title>Corallincola holothuriorum sp. nov., a new facultative anaerobe isolated from sea cucumber Apostichopus japonicus.</title>
        <authorList>
            <person name="Xia H."/>
        </authorList>
    </citation>
    <scope>NUCLEOTIDE SEQUENCE [LARGE SCALE GENOMIC DNA]</scope>
    <source>
        <strain evidence="8 9">C4</strain>
    </source>
</reference>
<dbReference type="NCBIfam" id="NF002519">
    <property type="entry name" value="PRK01908.1"/>
    <property type="match status" value="1"/>
</dbReference>
<keyword evidence="6" id="KW-0812">Transmembrane</keyword>
<keyword evidence="2 6" id="KW-0597">Phosphoprotein</keyword>
<dbReference type="InterPro" id="IPR007329">
    <property type="entry name" value="FMN-bd"/>
</dbReference>
<dbReference type="GO" id="GO:0005886">
    <property type="term" value="C:plasma membrane"/>
    <property type="evidence" value="ECO:0007669"/>
    <property type="project" value="UniProtKB-SubCell"/>
</dbReference>
<evidence type="ECO:0000256" key="1">
    <source>
        <dbReference type="ARBA" id="ARBA00022448"/>
    </source>
</evidence>
<dbReference type="OrthoDB" id="9784165at2"/>
<comment type="caution">
    <text evidence="8">The sequence shown here is derived from an EMBL/GenBank/DDBJ whole genome shotgun (WGS) entry which is preliminary data.</text>
</comment>
<dbReference type="EMBL" id="QPID01000001">
    <property type="protein sequence ID" value="RCU52546.1"/>
    <property type="molecule type" value="Genomic_DNA"/>
</dbReference>
<dbReference type="InterPro" id="IPR010209">
    <property type="entry name" value="Ion_transpt_RnfG/RsxG"/>
</dbReference>
<dbReference type="GO" id="GO:0022900">
    <property type="term" value="P:electron transport chain"/>
    <property type="evidence" value="ECO:0007669"/>
    <property type="project" value="UniProtKB-UniRule"/>
</dbReference>
<organism evidence="8 9">
    <name type="scientific">Corallincola holothuriorum</name>
    <dbReference type="NCBI Taxonomy" id="2282215"/>
    <lineage>
        <taxon>Bacteria</taxon>
        <taxon>Pseudomonadati</taxon>
        <taxon>Pseudomonadota</taxon>
        <taxon>Gammaproteobacteria</taxon>
        <taxon>Alteromonadales</taxon>
        <taxon>Psychromonadaceae</taxon>
        <taxon>Corallincola</taxon>
    </lineage>
</organism>
<accession>A0A368NQX0</accession>
<dbReference type="AlphaFoldDB" id="A0A368NQX0"/>
<sequence length="208" mass="22404">MLPCIEKMRDTLSYQTALLAGATGTATLCLLLTNLLTAPAIAMRAEEDQLAGLAQVMPLERYQNDILKSEQHFSTEGHDYAMFTAMNAQGQVTGYVLKTESMGYAGAISLLIGTDPQGEILGVRVLSHAETPGLGDKIELAKSDWILAFDGHSLGNTGDEQWAVRKDGGEFDQFSGATITPRAIVNGVHRALKDLPLKQDLSPTEETP</sequence>
<keyword evidence="6" id="KW-1133">Transmembrane helix</keyword>
<evidence type="ECO:0000259" key="7">
    <source>
        <dbReference type="SMART" id="SM00900"/>
    </source>
</evidence>
<keyword evidence="6" id="KW-1003">Cell membrane</keyword>
<dbReference type="PANTHER" id="PTHR36118:SF1">
    <property type="entry name" value="ION-TRANSLOCATING OXIDOREDUCTASE COMPLEX SUBUNIT G"/>
    <property type="match status" value="1"/>
</dbReference>
<dbReference type="RefSeq" id="WP_114336454.1">
    <property type="nucleotide sequence ID" value="NZ_QPID01000001.1"/>
</dbReference>
<dbReference type="Proteomes" id="UP000252558">
    <property type="component" value="Unassembled WGS sequence"/>
</dbReference>
<feature type="domain" description="FMN-binding" evidence="7">
    <location>
        <begin position="103"/>
        <end position="195"/>
    </location>
</feature>
<dbReference type="Pfam" id="PF04205">
    <property type="entry name" value="FMN_bind"/>
    <property type="match status" value="1"/>
</dbReference>
<protein>
    <recommendedName>
        <fullName evidence="6">Ion-translocating oxidoreductase complex subunit G</fullName>
        <ecNumber evidence="6">7.-.-.-</ecNumber>
    </recommendedName>
    <alternativeName>
        <fullName evidence="6">Rnf electron transport complex subunit G</fullName>
    </alternativeName>
</protein>
<evidence type="ECO:0000256" key="6">
    <source>
        <dbReference type="HAMAP-Rule" id="MF_00479"/>
    </source>
</evidence>
<dbReference type="SMART" id="SM00900">
    <property type="entry name" value="FMN_bind"/>
    <property type="match status" value="1"/>
</dbReference>
<dbReference type="PIRSF" id="PIRSF006091">
    <property type="entry name" value="E_trnsport_RnfG"/>
    <property type="match status" value="1"/>
</dbReference>
<comment type="subcellular location">
    <subcellularLocation>
        <location evidence="6">Cell inner membrane</location>
        <topology evidence="6">Single-pass membrane protein</topology>
    </subcellularLocation>
</comment>
<evidence type="ECO:0000256" key="2">
    <source>
        <dbReference type="ARBA" id="ARBA00022553"/>
    </source>
</evidence>
<keyword evidence="6" id="KW-1278">Translocase</keyword>
<dbReference type="GO" id="GO:0009055">
    <property type="term" value="F:electron transfer activity"/>
    <property type="evidence" value="ECO:0007669"/>
    <property type="project" value="InterPro"/>
</dbReference>
<keyword evidence="5 6" id="KW-0249">Electron transport</keyword>
<evidence type="ECO:0000313" key="8">
    <source>
        <dbReference type="EMBL" id="RCU52546.1"/>
    </source>
</evidence>
<dbReference type="HAMAP" id="MF_00479">
    <property type="entry name" value="RsxG_RnfG"/>
    <property type="match status" value="1"/>
</dbReference>
<keyword evidence="3 6" id="KW-0285">Flavoprotein</keyword>
<dbReference type="GO" id="GO:0010181">
    <property type="term" value="F:FMN binding"/>
    <property type="evidence" value="ECO:0007669"/>
    <property type="project" value="InterPro"/>
</dbReference>
<evidence type="ECO:0000256" key="3">
    <source>
        <dbReference type="ARBA" id="ARBA00022630"/>
    </source>
</evidence>
<comment type="cofactor">
    <cofactor evidence="6">
        <name>FMN</name>
        <dbReference type="ChEBI" id="CHEBI:58210"/>
    </cofactor>
</comment>
<keyword evidence="4 6" id="KW-0288">FMN</keyword>
<proteinExistence type="inferred from homology"/>
<comment type="subunit">
    <text evidence="6">The complex is composed of six subunits: RnfA, RnfB, RnfC, RnfD, RnfE and RnfG.</text>
</comment>
<keyword evidence="6" id="KW-0472">Membrane</keyword>
<comment type="function">
    <text evidence="6">Part of a membrane-bound complex that couples electron transfer with translocation of ions across the membrane.</text>
</comment>
<evidence type="ECO:0000256" key="4">
    <source>
        <dbReference type="ARBA" id="ARBA00022643"/>
    </source>
</evidence>
<evidence type="ECO:0000256" key="5">
    <source>
        <dbReference type="ARBA" id="ARBA00022982"/>
    </source>
</evidence>
<evidence type="ECO:0000313" key="9">
    <source>
        <dbReference type="Proteomes" id="UP000252558"/>
    </source>
</evidence>